<dbReference type="InterPro" id="IPR014894">
    <property type="entry name" value="DcrB/EagT6"/>
</dbReference>
<dbReference type="RefSeq" id="WP_046974806.1">
    <property type="nucleotide sequence ID" value="NZ_CP011104.1"/>
</dbReference>
<dbReference type="AlphaFoldDB" id="A0A0F7LLW2"/>
<accession>A0A0F7LLW2</accession>
<dbReference type="InterPro" id="IPR016123">
    <property type="entry name" value="Mog1/PsbP_a/b/a-sand"/>
</dbReference>
<name>A0A0F7LLW2_9GAMM</name>
<gene>
    <name evidence="1" type="ORF">VY86_09670</name>
</gene>
<dbReference type="STRING" id="230089.VY86_09670"/>
<organism evidence="1 2">
    <name type="scientific">Photorhabdus thracensis</name>
    <dbReference type="NCBI Taxonomy" id="230089"/>
    <lineage>
        <taxon>Bacteria</taxon>
        <taxon>Pseudomonadati</taxon>
        <taxon>Pseudomonadota</taxon>
        <taxon>Gammaproteobacteria</taxon>
        <taxon>Enterobacterales</taxon>
        <taxon>Morganellaceae</taxon>
        <taxon>Photorhabdus</taxon>
    </lineage>
</organism>
<sequence>MTNTLYQMHEGTLTLPASWRDESMNVFVLPDDSGINLVVSRTPVPAGMDNTAYYEQTLAQFRTHLPGYQEHQRSEITLSQAPARRLDYQWTSPEGDMYQTVVLQIRGPRLLTFNLTSPAPFADGQREALLAVIDSFQAAG</sequence>
<dbReference type="PATRIC" id="fig|230089.6.peg.2147"/>
<dbReference type="Pfam" id="PF08786">
    <property type="entry name" value="DcrB"/>
    <property type="match status" value="1"/>
</dbReference>
<dbReference type="SUPFAM" id="SSF55724">
    <property type="entry name" value="Mog1p/PsbP-like"/>
    <property type="match status" value="1"/>
</dbReference>
<protein>
    <recommendedName>
        <fullName evidence="3">DUF1795 domain-containing protein</fullName>
    </recommendedName>
</protein>
<dbReference type="OrthoDB" id="8775251at2"/>
<keyword evidence="2" id="KW-1185">Reference proteome</keyword>
<evidence type="ECO:0000313" key="1">
    <source>
        <dbReference type="EMBL" id="AKH63565.1"/>
    </source>
</evidence>
<dbReference type="KEGG" id="ptt:VY86_09670"/>
<dbReference type="EMBL" id="CP011104">
    <property type="protein sequence ID" value="AKH63565.1"/>
    <property type="molecule type" value="Genomic_DNA"/>
</dbReference>
<reference evidence="2" key="2">
    <citation type="submission" date="2015-03" db="EMBL/GenBank/DDBJ databases">
        <title>Genome sequence of Azospirillum thiophilum strain DSM 21654T.</title>
        <authorList>
            <person name="Kwak Y."/>
            <person name="Shin J.-H."/>
        </authorList>
    </citation>
    <scope>NUCLEOTIDE SEQUENCE [LARGE SCALE GENOMIC DNA]</scope>
    <source>
        <strain evidence="2">DSM 15199</strain>
    </source>
</reference>
<proteinExistence type="predicted"/>
<dbReference type="Proteomes" id="UP000034866">
    <property type="component" value="Chromosome"/>
</dbReference>
<dbReference type="Gene3D" id="3.40.1000.10">
    <property type="entry name" value="Mog1/PsbP, alpha/beta/alpha sandwich"/>
    <property type="match status" value="1"/>
</dbReference>
<evidence type="ECO:0008006" key="3">
    <source>
        <dbReference type="Google" id="ProtNLM"/>
    </source>
</evidence>
<evidence type="ECO:0000313" key="2">
    <source>
        <dbReference type="Proteomes" id="UP000034866"/>
    </source>
</evidence>
<reference evidence="1 2" key="1">
    <citation type="journal article" date="2015" name="J. Biotechnol.">
        <title>Complete genome sequence of Photorhabdus temperata subsp. thracensis 39-8(T), an entomopathogenic bacterium for the improved commercial bioinsecticide.</title>
        <authorList>
            <person name="Kwak Y."/>
            <person name="Shin J.H."/>
        </authorList>
    </citation>
    <scope>NUCLEOTIDE SEQUENCE [LARGE SCALE GENOMIC DNA]</scope>
    <source>
        <strain evidence="1 2">DSM 15199</strain>
    </source>
</reference>